<organism evidence="2 3">
    <name type="scientific">Caenorhabditis tropicalis</name>
    <dbReference type="NCBI Taxonomy" id="1561998"/>
    <lineage>
        <taxon>Eukaryota</taxon>
        <taxon>Metazoa</taxon>
        <taxon>Ecdysozoa</taxon>
        <taxon>Nematoda</taxon>
        <taxon>Chromadorea</taxon>
        <taxon>Rhabditida</taxon>
        <taxon>Rhabditina</taxon>
        <taxon>Rhabditomorpha</taxon>
        <taxon>Rhabditoidea</taxon>
        <taxon>Rhabditidae</taxon>
        <taxon>Peloderinae</taxon>
        <taxon>Caenorhabditis</taxon>
    </lineage>
</organism>
<dbReference type="AlphaFoldDB" id="A0A1I7V2S8"/>
<keyword evidence="1" id="KW-0472">Membrane</keyword>
<evidence type="ECO:0000256" key="1">
    <source>
        <dbReference type="SAM" id="Phobius"/>
    </source>
</evidence>
<protein>
    <submittedName>
        <fullName evidence="3">Ovule protein</fullName>
    </submittedName>
</protein>
<accession>A0A1I7V2S8</accession>
<feature type="transmembrane region" description="Helical" evidence="1">
    <location>
        <begin position="53"/>
        <end position="73"/>
    </location>
</feature>
<keyword evidence="1" id="KW-0812">Transmembrane</keyword>
<proteinExistence type="predicted"/>
<evidence type="ECO:0000313" key="3">
    <source>
        <dbReference type="WBParaSite" id="Csp11.Scaffold630.g21815.t2"/>
    </source>
</evidence>
<feature type="transmembrane region" description="Helical" evidence="1">
    <location>
        <begin position="107"/>
        <end position="130"/>
    </location>
</feature>
<feature type="transmembrane region" description="Helical" evidence="1">
    <location>
        <begin position="79"/>
        <end position="100"/>
    </location>
</feature>
<feature type="transmembrane region" description="Helical" evidence="1">
    <location>
        <begin position="17"/>
        <end position="41"/>
    </location>
</feature>
<feature type="transmembrane region" description="Helical" evidence="1">
    <location>
        <begin position="136"/>
        <end position="159"/>
    </location>
</feature>
<sequence length="163" mass="17145">MNGTYFYFLGFFDGGGWFFFTLHASLCITCLISSALLYVGSRCQTPSLILPHVFWQFLFIIVSVLSIIVLMTLGISGKMLLPSSIVLSSMMGVAAILVAVPVAEPVLVAVPVAELVLVAVPVAELVLVAVPVAEPVLVAVPVAEPVLVVVPVAEPAIFVGPSH</sequence>
<dbReference type="eggNOG" id="ENOG502TI6S">
    <property type="taxonomic scope" value="Eukaryota"/>
</dbReference>
<evidence type="ECO:0000313" key="2">
    <source>
        <dbReference type="Proteomes" id="UP000095282"/>
    </source>
</evidence>
<dbReference type="STRING" id="1561998.A0A1I7V2S8"/>
<keyword evidence="2" id="KW-1185">Reference proteome</keyword>
<reference evidence="3" key="1">
    <citation type="submission" date="2016-11" db="UniProtKB">
        <authorList>
            <consortium name="WormBaseParasite"/>
        </authorList>
    </citation>
    <scope>IDENTIFICATION</scope>
</reference>
<name>A0A1I7V2S8_9PELO</name>
<dbReference type="Proteomes" id="UP000095282">
    <property type="component" value="Unplaced"/>
</dbReference>
<dbReference type="WBParaSite" id="Csp11.Scaffold630.g21815.t2">
    <property type="protein sequence ID" value="Csp11.Scaffold630.g21815.t2"/>
    <property type="gene ID" value="Csp11.Scaffold630.g21815"/>
</dbReference>
<keyword evidence="1" id="KW-1133">Transmembrane helix</keyword>